<sequence length="143" mass="15818">MASCMVPEFPAVLVALEHLKELDRQLREDGVPFSAEGSVHLTALAAAISELEATRRVAREHLEVETIENSKLRHQVKTMSDRMSENILADRAAARASNAEQIEQLRRDLSLSSQIQEESKEKLHELLGQNKCFQGETVGGLGA</sequence>
<evidence type="ECO:0000313" key="1">
    <source>
        <dbReference type="EMBL" id="KAK5621826.1"/>
    </source>
</evidence>
<dbReference type="PANTHER" id="PTHR35347:SF1">
    <property type="entry name" value="COILED-COIL DOMAIN-CONTAINING PROTEIN 175"/>
    <property type="match status" value="1"/>
</dbReference>
<protein>
    <submittedName>
        <fullName evidence="1">Uncharacterized protein</fullName>
    </submittedName>
</protein>
<dbReference type="Proteomes" id="UP001311232">
    <property type="component" value="Unassembled WGS sequence"/>
</dbReference>
<dbReference type="PANTHER" id="PTHR35347">
    <property type="entry name" value="COILED-COIL DOMAIN-CONTAINING PROTEIN 175"/>
    <property type="match status" value="1"/>
</dbReference>
<dbReference type="EMBL" id="JAHHUM010000292">
    <property type="protein sequence ID" value="KAK5621826.1"/>
    <property type="molecule type" value="Genomic_DNA"/>
</dbReference>
<reference evidence="1 2" key="1">
    <citation type="submission" date="2021-06" db="EMBL/GenBank/DDBJ databases">
        <authorList>
            <person name="Palmer J.M."/>
        </authorList>
    </citation>
    <scope>NUCLEOTIDE SEQUENCE [LARGE SCALE GENOMIC DNA]</scope>
    <source>
        <strain evidence="1 2">MEX-2019</strain>
        <tissue evidence="1">Muscle</tissue>
    </source>
</reference>
<evidence type="ECO:0000313" key="2">
    <source>
        <dbReference type="Proteomes" id="UP001311232"/>
    </source>
</evidence>
<proteinExistence type="predicted"/>
<comment type="caution">
    <text evidence="1">The sequence shown here is derived from an EMBL/GenBank/DDBJ whole genome shotgun (WGS) entry which is preliminary data.</text>
</comment>
<accession>A0AAV9SK56</accession>
<dbReference type="InterPro" id="IPR038834">
    <property type="entry name" value="CCDC175"/>
</dbReference>
<keyword evidence="2" id="KW-1185">Reference proteome</keyword>
<organism evidence="1 2">
    <name type="scientific">Crenichthys baileyi</name>
    <name type="common">White River springfish</name>
    <dbReference type="NCBI Taxonomy" id="28760"/>
    <lineage>
        <taxon>Eukaryota</taxon>
        <taxon>Metazoa</taxon>
        <taxon>Chordata</taxon>
        <taxon>Craniata</taxon>
        <taxon>Vertebrata</taxon>
        <taxon>Euteleostomi</taxon>
        <taxon>Actinopterygii</taxon>
        <taxon>Neopterygii</taxon>
        <taxon>Teleostei</taxon>
        <taxon>Neoteleostei</taxon>
        <taxon>Acanthomorphata</taxon>
        <taxon>Ovalentaria</taxon>
        <taxon>Atherinomorphae</taxon>
        <taxon>Cyprinodontiformes</taxon>
        <taxon>Goodeidae</taxon>
        <taxon>Crenichthys</taxon>
    </lineage>
</organism>
<gene>
    <name evidence="1" type="ORF">CRENBAI_011413</name>
</gene>
<name>A0AAV9SK56_9TELE</name>
<dbReference type="AlphaFoldDB" id="A0AAV9SK56"/>